<gene>
    <name evidence="8" type="ORF">PVAG01_00591</name>
</gene>
<comment type="catalytic activity">
    <reaction evidence="7">
        <text>L-cysteine + O2 = 3-sulfino-L-alanine + H(+)</text>
        <dbReference type="Rhea" id="RHEA:20441"/>
        <dbReference type="ChEBI" id="CHEBI:15378"/>
        <dbReference type="ChEBI" id="CHEBI:15379"/>
        <dbReference type="ChEBI" id="CHEBI:35235"/>
        <dbReference type="ChEBI" id="CHEBI:61085"/>
        <dbReference type="EC" id="1.13.11.20"/>
    </reaction>
</comment>
<accession>A0ABR4PUM8</accession>
<evidence type="ECO:0000256" key="3">
    <source>
        <dbReference type="ARBA" id="ARBA00022723"/>
    </source>
</evidence>
<keyword evidence="6 7" id="KW-0408">Iron</keyword>
<dbReference type="Gene3D" id="2.60.120.10">
    <property type="entry name" value="Jelly Rolls"/>
    <property type="match status" value="1"/>
</dbReference>
<reference evidence="8 9" key="1">
    <citation type="submission" date="2024-06" db="EMBL/GenBank/DDBJ databases">
        <title>Complete genome of Phlyctema vagabunda strain 19-DSS-EL-015.</title>
        <authorList>
            <person name="Fiorenzani C."/>
        </authorList>
    </citation>
    <scope>NUCLEOTIDE SEQUENCE [LARGE SCALE GENOMIC DNA]</scope>
    <source>
        <strain evidence="8 9">19-DSS-EL-015</strain>
    </source>
</reference>
<evidence type="ECO:0000256" key="7">
    <source>
        <dbReference type="RuleBase" id="RU366010"/>
    </source>
</evidence>
<proteinExistence type="inferred from homology"/>
<evidence type="ECO:0000256" key="6">
    <source>
        <dbReference type="ARBA" id="ARBA00023004"/>
    </source>
</evidence>
<dbReference type="InterPro" id="IPR014710">
    <property type="entry name" value="RmlC-like_jellyroll"/>
</dbReference>
<keyword evidence="9" id="KW-1185">Reference proteome</keyword>
<evidence type="ECO:0000256" key="1">
    <source>
        <dbReference type="ARBA" id="ARBA00006622"/>
    </source>
</evidence>
<dbReference type="EC" id="1.13.11.20" evidence="2 7"/>
<dbReference type="PANTHER" id="PTHR12918">
    <property type="entry name" value="CYSTEINE DIOXYGENASE"/>
    <property type="match status" value="1"/>
</dbReference>
<dbReference type="InterPro" id="IPR011051">
    <property type="entry name" value="RmlC_Cupin_sf"/>
</dbReference>
<dbReference type="SUPFAM" id="SSF51182">
    <property type="entry name" value="RmlC-like cupins"/>
    <property type="match status" value="1"/>
</dbReference>
<comment type="caution">
    <text evidence="8">The sequence shown here is derived from an EMBL/GenBank/DDBJ whole genome shotgun (WGS) entry which is preliminary data.</text>
</comment>
<dbReference type="EMBL" id="JBFCZG010000001">
    <property type="protein sequence ID" value="KAL3427082.1"/>
    <property type="molecule type" value="Genomic_DNA"/>
</dbReference>
<comment type="cofactor">
    <cofactor evidence="7">
        <name>Fe cation</name>
        <dbReference type="ChEBI" id="CHEBI:24875"/>
    </cofactor>
    <text evidence="7">Binds 1 Fe cation per subunit.</text>
</comment>
<keyword evidence="5 7" id="KW-0560">Oxidoreductase</keyword>
<dbReference type="CDD" id="cd10548">
    <property type="entry name" value="cupin_CDO"/>
    <property type="match status" value="1"/>
</dbReference>
<keyword evidence="4 7" id="KW-0223">Dioxygenase</keyword>
<organism evidence="8 9">
    <name type="scientific">Phlyctema vagabunda</name>
    <dbReference type="NCBI Taxonomy" id="108571"/>
    <lineage>
        <taxon>Eukaryota</taxon>
        <taxon>Fungi</taxon>
        <taxon>Dikarya</taxon>
        <taxon>Ascomycota</taxon>
        <taxon>Pezizomycotina</taxon>
        <taxon>Leotiomycetes</taxon>
        <taxon>Helotiales</taxon>
        <taxon>Dermateaceae</taxon>
        <taxon>Phlyctema</taxon>
    </lineage>
</organism>
<evidence type="ECO:0000256" key="4">
    <source>
        <dbReference type="ARBA" id="ARBA00022964"/>
    </source>
</evidence>
<dbReference type="GO" id="GO:0051213">
    <property type="term" value="F:dioxygenase activity"/>
    <property type="evidence" value="ECO:0007669"/>
    <property type="project" value="UniProtKB-KW"/>
</dbReference>
<dbReference type="InterPro" id="IPR010300">
    <property type="entry name" value="CDO_1"/>
</dbReference>
<evidence type="ECO:0000256" key="2">
    <source>
        <dbReference type="ARBA" id="ARBA00013133"/>
    </source>
</evidence>
<evidence type="ECO:0000313" key="8">
    <source>
        <dbReference type="EMBL" id="KAL3427082.1"/>
    </source>
</evidence>
<evidence type="ECO:0000256" key="5">
    <source>
        <dbReference type="ARBA" id="ARBA00023002"/>
    </source>
</evidence>
<dbReference type="Proteomes" id="UP001629113">
    <property type="component" value="Unassembled WGS sequence"/>
</dbReference>
<dbReference type="PANTHER" id="PTHR12918:SF1">
    <property type="entry name" value="CYSTEINE DIOXYGENASE TYPE 1"/>
    <property type="match status" value="1"/>
</dbReference>
<evidence type="ECO:0000313" key="9">
    <source>
        <dbReference type="Proteomes" id="UP001629113"/>
    </source>
</evidence>
<keyword evidence="3 7" id="KW-0479">Metal-binding</keyword>
<sequence>MALALAQDTLGVGGSFRNTKAKDDFHTLVADLSRTLGPSSGLDSHGIDLEKIQSLMENYTSQESQWKMYSFADMSRGYTRNLVDEGNGKSNLLILVWTPEKGSPVHDHANAHCLMKILKGTLRETRYRFPQGIGQALEITKETTYQENQVIYMSDELGLHKISNPDPTKLAVSLHLYTPPNARRNGCNIFDERSGKASHVQQCDFYSEFGRRQSK</sequence>
<comment type="similarity">
    <text evidence="1 7">Belongs to the cysteine dioxygenase family.</text>
</comment>
<protein>
    <recommendedName>
        <fullName evidence="2 7">Cysteine dioxygenase</fullName>
        <ecNumber evidence="2 7">1.13.11.20</ecNumber>
    </recommendedName>
</protein>
<name>A0ABR4PUM8_9HELO</name>
<dbReference type="Pfam" id="PF05995">
    <property type="entry name" value="CDO_I"/>
    <property type="match status" value="1"/>
</dbReference>